<dbReference type="InterPro" id="IPR052535">
    <property type="entry name" value="Bacilysin_H2HPP_isomerase"/>
</dbReference>
<dbReference type="InterPro" id="IPR025499">
    <property type="entry name" value="KdgF"/>
</dbReference>
<keyword evidence="3" id="KW-1185">Reference proteome</keyword>
<evidence type="ECO:0000313" key="2">
    <source>
        <dbReference type="EMBL" id="NKI89742.1"/>
    </source>
</evidence>
<dbReference type="EMBL" id="JAAVTK010000006">
    <property type="protein sequence ID" value="NKI89742.1"/>
    <property type="molecule type" value="Genomic_DNA"/>
</dbReference>
<dbReference type="InterPro" id="IPR011051">
    <property type="entry name" value="RmlC_Cupin_sf"/>
</dbReference>
<comment type="caution">
    <text evidence="2">The sequence shown here is derived from an EMBL/GenBank/DDBJ whole genome shotgun (WGS) entry which is preliminary data.</text>
</comment>
<protein>
    <submittedName>
        <fullName evidence="2">Quercetin dioxygenase-like cupin family protein</fullName>
    </submittedName>
</protein>
<dbReference type="Pfam" id="PF07883">
    <property type="entry name" value="Cupin_2"/>
    <property type="match status" value="1"/>
</dbReference>
<evidence type="ECO:0000313" key="3">
    <source>
        <dbReference type="Proteomes" id="UP000717634"/>
    </source>
</evidence>
<dbReference type="InterPro" id="IPR013096">
    <property type="entry name" value="Cupin_2"/>
</dbReference>
<reference evidence="2 3" key="1">
    <citation type="submission" date="2020-03" db="EMBL/GenBank/DDBJ databases">
        <title>Genomic Encyclopedia of Type Strains, Phase IV (KMG-V): Genome sequencing to study the core and pangenomes of soil and plant-associated prokaryotes.</title>
        <authorList>
            <person name="Whitman W."/>
        </authorList>
    </citation>
    <scope>NUCLEOTIDE SEQUENCE [LARGE SCALE GENOMIC DNA]</scope>
    <source>
        <strain evidence="2 3">1B</strain>
    </source>
</reference>
<name>A0ABX1HHQ1_9BACT</name>
<evidence type="ECO:0000259" key="1">
    <source>
        <dbReference type="Pfam" id="PF07883"/>
    </source>
</evidence>
<dbReference type="InterPro" id="IPR014710">
    <property type="entry name" value="RmlC-like_jellyroll"/>
</dbReference>
<organism evidence="2 3">
    <name type="scientific">Hymenobacter artigasi</name>
    <dbReference type="NCBI Taxonomy" id="2719616"/>
    <lineage>
        <taxon>Bacteria</taxon>
        <taxon>Pseudomonadati</taxon>
        <taxon>Bacteroidota</taxon>
        <taxon>Cytophagia</taxon>
        <taxon>Cytophagales</taxon>
        <taxon>Hymenobacteraceae</taxon>
        <taxon>Hymenobacter</taxon>
    </lineage>
</organism>
<feature type="domain" description="Cupin type-2" evidence="1">
    <location>
        <begin position="45"/>
        <end position="102"/>
    </location>
</feature>
<proteinExistence type="predicted"/>
<dbReference type="SUPFAM" id="SSF51182">
    <property type="entry name" value="RmlC-like cupins"/>
    <property type="match status" value="1"/>
</dbReference>
<accession>A0ABX1HHQ1</accession>
<dbReference type="PANTHER" id="PTHR40112">
    <property type="entry name" value="H2HPP ISOMERASE"/>
    <property type="match status" value="1"/>
</dbReference>
<gene>
    <name evidence="2" type="ORF">HBN54_002341</name>
</gene>
<dbReference type="PANTHER" id="PTHR40112:SF1">
    <property type="entry name" value="H2HPP ISOMERASE"/>
    <property type="match status" value="1"/>
</dbReference>
<dbReference type="RefSeq" id="WP_168673369.1">
    <property type="nucleotide sequence ID" value="NZ_JAAVTK010000006.1"/>
</dbReference>
<dbReference type="Proteomes" id="UP000717634">
    <property type="component" value="Unassembled WGS sequence"/>
</dbReference>
<dbReference type="Gene3D" id="2.60.120.10">
    <property type="entry name" value="Jelly Rolls"/>
    <property type="match status" value="1"/>
</dbReference>
<sequence>MPPLPPAETAQPAFVTDAQAAWETTGPGVRRKVLAHGPDLMLTRVAFETGSIGARHQHPHAQLSYVESGAFEYTIGEATRTLGLGDSCYVPPLAWHSVVCTAAGILVDAFTPRRDDFLSQQ</sequence>
<dbReference type="PIRSF" id="PIRSF029883">
    <property type="entry name" value="KdgF"/>
    <property type="match status" value="1"/>
</dbReference>
<dbReference type="CDD" id="cd02238">
    <property type="entry name" value="cupin_KdgF"/>
    <property type="match status" value="1"/>
</dbReference>